<dbReference type="PROSITE" id="PS51186">
    <property type="entry name" value="GNAT"/>
    <property type="match status" value="1"/>
</dbReference>
<keyword evidence="5" id="KW-1185">Reference proteome</keyword>
<dbReference type="PANTHER" id="PTHR10908:SF0">
    <property type="entry name" value="SEROTONIN N-ACETYLTRANSFERASE"/>
    <property type="match status" value="1"/>
</dbReference>
<dbReference type="GO" id="GO:0005737">
    <property type="term" value="C:cytoplasm"/>
    <property type="evidence" value="ECO:0007669"/>
    <property type="project" value="TreeGrafter"/>
</dbReference>
<dbReference type="InterPro" id="IPR016181">
    <property type="entry name" value="Acyl_CoA_acyltransferase"/>
</dbReference>
<dbReference type="Gene3D" id="3.40.630.30">
    <property type="match status" value="1"/>
</dbReference>
<dbReference type="PANTHER" id="PTHR10908">
    <property type="entry name" value="SEROTONIN N-ACETYLTRANSFERASE"/>
    <property type="match status" value="1"/>
</dbReference>
<evidence type="ECO:0000259" key="3">
    <source>
        <dbReference type="PROSITE" id="PS51186"/>
    </source>
</evidence>
<sequence length="176" mass="19784">MDSPDIVFKYLAKEDVEKAHKLEVEGYHPDEAASLEALNYRFQQAGDLFLGAYDKNTKCLVGFVVSTLSKAPLLPEESMSKHDPDGDNICIHSVCVSKDLRRRGVALSMLKRYVEDMKARNKELQAKGRPPAYSRLTLISRTYLGDLYSSAGFKYVGVSPVVHGPDPWLDYKLELQ</sequence>
<dbReference type="InterPro" id="IPR051635">
    <property type="entry name" value="SNAT-like"/>
</dbReference>
<comment type="caution">
    <text evidence="4">The sequence shown here is derived from an EMBL/GenBank/DDBJ whole genome shotgun (WGS) entry which is preliminary data.</text>
</comment>
<evidence type="ECO:0000313" key="4">
    <source>
        <dbReference type="EMBL" id="KAJ1913953.1"/>
    </source>
</evidence>
<keyword evidence="2" id="KW-0012">Acyltransferase</keyword>
<dbReference type="OrthoDB" id="30840at2759"/>
<reference evidence="4" key="1">
    <citation type="submission" date="2022-07" db="EMBL/GenBank/DDBJ databases">
        <title>Phylogenomic reconstructions and comparative analyses of Kickxellomycotina fungi.</title>
        <authorList>
            <person name="Reynolds N.K."/>
            <person name="Stajich J.E."/>
            <person name="Barry K."/>
            <person name="Grigoriev I.V."/>
            <person name="Crous P."/>
            <person name="Smith M.E."/>
        </authorList>
    </citation>
    <scope>NUCLEOTIDE SEQUENCE</scope>
    <source>
        <strain evidence="4">NBRC 100468</strain>
    </source>
</reference>
<dbReference type="GO" id="GO:0004059">
    <property type="term" value="F:aralkylamine N-acetyltransferase activity"/>
    <property type="evidence" value="ECO:0007669"/>
    <property type="project" value="TreeGrafter"/>
</dbReference>
<accession>A0A9W8DQX0</accession>
<keyword evidence="1" id="KW-0808">Transferase</keyword>
<protein>
    <recommendedName>
        <fullName evidence="3">N-acetyltransferase domain-containing protein</fullName>
    </recommendedName>
</protein>
<dbReference type="CDD" id="cd04301">
    <property type="entry name" value="NAT_SF"/>
    <property type="match status" value="1"/>
</dbReference>
<evidence type="ECO:0000313" key="5">
    <source>
        <dbReference type="Proteomes" id="UP001150538"/>
    </source>
</evidence>
<feature type="domain" description="N-acetyltransferase" evidence="3">
    <location>
        <begin position="6"/>
        <end position="176"/>
    </location>
</feature>
<dbReference type="EMBL" id="JANBPU010000228">
    <property type="protein sequence ID" value="KAJ1913953.1"/>
    <property type="molecule type" value="Genomic_DNA"/>
</dbReference>
<gene>
    <name evidence="4" type="ORF">H4219_004988</name>
</gene>
<proteinExistence type="predicted"/>
<dbReference type="AlphaFoldDB" id="A0A9W8DQX0"/>
<name>A0A9W8DQX0_9FUNG</name>
<evidence type="ECO:0000256" key="2">
    <source>
        <dbReference type="ARBA" id="ARBA00023315"/>
    </source>
</evidence>
<evidence type="ECO:0000256" key="1">
    <source>
        <dbReference type="ARBA" id="ARBA00022679"/>
    </source>
</evidence>
<dbReference type="SUPFAM" id="SSF55729">
    <property type="entry name" value="Acyl-CoA N-acyltransferases (Nat)"/>
    <property type="match status" value="1"/>
</dbReference>
<dbReference type="Proteomes" id="UP001150538">
    <property type="component" value="Unassembled WGS sequence"/>
</dbReference>
<organism evidence="4 5">
    <name type="scientific">Mycoemilia scoparia</name>
    <dbReference type="NCBI Taxonomy" id="417184"/>
    <lineage>
        <taxon>Eukaryota</taxon>
        <taxon>Fungi</taxon>
        <taxon>Fungi incertae sedis</taxon>
        <taxon>Zoopagomycota</taxon>
        <taxon>Kickxellomycotina</taxon>
        <taxon>Kickxellomycetes</taxon>
        <taxon>Kickxellales</taxon>
        <taxon>Kickxellaceae</taxon>
        <taxon>Mycoemilia</taxon>
    </lineage>
</organism>
<dbReference type="Pfam" id="PF00583">
    <property type="entry name" value="Acetyltransf_1"/>
    <property type="match status" value="1"/>
</dbReference>
<dbReference type="InterPro" id="IPR000182">
    <property type="entry name" value="GNAT_dom"/>
</dbReference>